<dbReference type="OrthoDB" id="5350673at2759"/>
<dbReference type="EMBL" id="PVEM01000001">
    <property type="protein sequence ID" value="PTD12457.1"/>
    <property type="molecule type" value="Genomic_DNA"/>
</dbReference>
<dbReference type="CDD" id="cd00067">
    <property type="entry name" value="GAL4"/>
    <property type="match status" value="1"/>
</dbReference>
<evidence type="ECO:0000259" key="2">
    <source>
        <dbReference type="PROSITE" id="PS50048"/>
    </source>
</evidence>
<dbReference type="SMART" id="SM00066">
    <property type="entry name" value="GAL4"/>
    <property type="match status" value="1"/>
</dbReference>
<comment type="caution">
    <text evidence="3">The sequence shown here is derived from an EMBL/GenBank/DDBJ whole genome shotgun (WGS) entry which is preliminary data.</text>
</comment>
<reference evidence="3 4" key="1">
    <citation type="submission" date="2018-02" db="EMBL/GenBank/DDBJ databases">
        <title>Fusarium culmorum secondary metabolites in fungal-bacterial-plant interactions.</title>
        <authorList>
            <person name="Schmidt R."/>
        </authorList>
    </citation>
    <scope>NUCLEOTIDE SEQUENCE [LARGE SCALE GENOMIC DNA]</scope>
    <source>
        <strain evidence="3 4">PV</strain>
    </source>
</reference>
<dbReference type="Proteomes" id="UP000241587">
    <property type="component" value="Unassembled WGS sequence"/>
</dbReference>
<dbReference type="GO" id="GO:0001228">
    <property type="term" value="F:DNA-binding transcription activator activity, RNA polymerase II-specific"/>
    <property type="evidence" value="ECO:0007669"/>
    <property type="project" value="TreeGrafter"/>
</dbReference>
<sequence length="392" mass="45157">MTPAATFILQQGSNSIYWRHLHGQIRRKVHRKSREGCIQCKERHAKCNEVHPQCFQCERANILCSFSSPTLTKTPLNEDSLADLELLEHWHRHPITGDLSETTKQIQYDLVRLGFSHHYLLNSILGLTALQLYSEDQSQSKWYTRAVAHQQAAITRARPRFESQDQTHQQALLGFTAFTSMYAVAEPIFRPPKVHSLATFDPVEELLKALQFSRCTLMFVQQNFASIVVSKSWLFTKFVANHHNTQQDLELRYPQLASLQEQIDRSCVREHKTACLHAVKVLFRRIAMLSDNVGDPEPGKVIWGWGLEVYQVFLDLCSARHPVALVILAHFTVLMSFYKEHWCLRDWPSSLLRYIKQDLGEDWEEAMEWPANVICGSEALLPWGLPLPLVTA</sequence>
<dbReference type="Pfam" id="PF00172">
    <property type="entry name" value="Zn_clus"/>
    <property type="match status" value="1"/>
</dbReference>
<proteinExistence type="predicted"/>
<dbReference type="InterPro" id="IPR001138">
    <property type="entry name" value="Zn2Cys6_DnaBD"/>
</dbReference>
<evidence type="ECO:0000256" key="1">
    <source>
        <dbReference type="ARBA" id="ARBA00023242"/>
    </source>
</evidence>
<evidence type="ECO:0000313" key="3">
    <source>
        <dbReference type="EMBL" id="PTD12457.1"/>
    </source>
</evidence>
<dbReference type="GO" id="GO:0008270">
    <property type="term" value="F:zinc ion binding"/>
    <property type="evidence" value="ECO:0007669"/>
    <property type="project" value="InterPro"/>
</dbReference>
<protein>
    <recommendedName>
        <fullName evidence="2">Zn(2)-C6 fungal-type domain-containing protein</fullName>
    </recommendedName>
</protein>
<dbReference type="PROSITE" id="PS00463">
    <property type="entry name" value="ZN2_CY6_FUNGAL_1"/>
    <property type="match status" value="1"/>
</dbReference>
<keyword evidence="4" id="KW-1185">Reference proteome</keyword>
<dbReference type="InterPro" id="IPR036864">
    <property type="entry name" value="Zn2-C6_fun-type_DNA-bd_sf"/>
</dbReference>
<dbReference type="Gene3D" id="4.10.240.10">
    <property type="entry name" value="Zn(2)-C6 fungal-type DNA-binding domain"/>
    <property type="match status" value="1"/>
</dbReference>
<dbReference type="SUPFAM" id="SSF57701">
    <property type="entry name" value="Zn2/Cys6 DNA-binding domain"/>
    <property type="match status" value="1"/>
</dbReference>
<name>A0A2T4H9M1_FUSCU</name>
<accession>A0A2T4H9M1</accession>
<keyword evidence="1" id="KW-0539">Nucleus</keyword>
<organism evidence="3 4">
    <name type="scientific">Fusarium culmorum</name>
    <dbReference type="NCBI Taxonomy" id="5516"/>
    <lineage>
        <taxon>Eukaryota</taxon>
        <taxon>Fungi</taxon>
        <taxon>Dikarya</taxon>
        <taxon>Ascomycota</taxon>
        <taxon>Pezizomycotina</taxon>
        <taxon>Sordariomycetes</taxon>
        <taxon>Hypocreomycetidae</taxon>
        <taxon>Hypocreales</taxon>
        <taxon>Nectriaceae</taxon>
        <taxon>Fusarium</taxon>
    </lineage>
</organism>
<dbReference type="AlphaFoldDB" id="A0A2T4H9M1"/>
<evidence type="ECO:0000313" key="4">
    <source>
        <dbReference type="Proteomes" id="UP000241587"/>
    </source>
</evidence>
<dbReference type="OMA" id="LLEHWHR"/>
<dbReference type="PANTHER" id="PTHR47784:SF5">
    <property type="entry name" value="STEROL UPTAKE CONTROL PROTEIN 2"/>
    <property type="match status" value="1"/>
</dbReference>
<dbReference type="InterPro" id="IPR053157">
    <property type="entry name" value="Sterol_Uptake_Regulator"/>
</dbReference>
<dbReference type="PROSITE" id="PS50048">
    <property type="entry name" value="ZN2_CY6_FUNGAL_2"/>
    <property type="match status" value="1"/>
</dbReference>
<feature type="domain" description="Zn(2)-C6 fungal-type" evidence="2">
    <location>
        <begin position="36"/>
        <end position="66"/>
    </location>
</feature>
<gene>
    <name evidence="3" type="ORF">FCULG_00002837</name>
</gene>
<dbReference type="PANTHER" id="PTHR47784">
    <property type="entry name" value="STEROL UPTAKE CONTROL PROTEIN 2"/>
    <property type="match status" value="1"/>
</dbReference>